<keyword evidence="4" id="KW-1003">Cell membrane</keyword>
<gene>
    <name evidence="10" type="ORF">CSB93_3358</name>
</gene>
<proteinExistence type="inferred from homology"/>
<accession>A0A2R3IXF0</accession>
<comment type="subcellular location">
    <subcellularLocation>
        <location evidence="1">Cell membrane</location>
        <topology evidence="1">Multi-pass membrane protein</topology>
    </subcellularLocation>
</comment>
<evidence type="ECO:0000313" key="10">
    <source>
        <dbReference type="EMBL" id="AVK06297.1"/>
    </source>
</evidence>
<protein>
    <submittedName>
        <fullName evidence="10">H+ antiporter-2 family protein</fullName>
    </submittedName>
</protein>
<feature type="transmembrane region" description="Helical" evidence="8">
    <location>
        <begin position="52"/>
        <end position="73"/>
    </location>
</feature>
<feature type="domain" description="Major facilitator superfamily (MFS) profile" evidence="9">
    <location>
        <begin position="15"/>
        <end position="512"/>
    </location>
</feature>
<feature type="transmembrane region" description="Helical" evidence="8">
    <location>
        <begin position="373"/>
        <end position="391"/>
    </location>
</feature>
<feature type="transmembrane region" description="Helical" evidence="8">
    <location>
        <begin position="266"/>
        <end position="292"/>
    </location>
</feature>
<dbReference type="PANTHER" id="PTHR42718:SF9">
    <property type="entry name" value="MAJOR FACILITATOR SUPERFAMILY MULTIDRUG TRANSPORTER MFSC"/>
    <property type="match status" value="1"/>
</dbReference>
<evidence type="ECO:0000256" key="6">
    <source>
        <dbReference type="ARBA" id="ARBA00022989"/>
    </source>
</evidence>
<dbReference type="InterPro" id="IPR036259">
    <property type="entry name" value="MFS_trans_sf"/>
</dbReference>
<dbReference type="PROSITE" id="PS51257">
    <property type="entry name" value="PROKAR_LIPOPROTEIN"/>
    <property type="match status" value="1"/>
</dbReference>
<keyword evidence="11" id="KW-1185">Reference proteome</keyword>
<name>A0A2R3IXF0_9PSED</name>
<dbReference type="RefSeq" id="WP_058145867.1">
    <property type="nucleotide sequence ID" value="NZ_CP027169.1"/>
</dbReference>
<feature type="transmembrane region" description="Helical" evidence="8">
    <location>
        <begin position="80"/>
        <end position="100"/>
    </location>
</feature>
<keyword evidence="5 8" id="KW-0812">Transmembrane</keyword>
<dbReference type="Gene3D" id="1.20.1250.20">
    <property type="entry name" value="MFS general substrate transporter like domains"/>
    <property type="match status" value="1"/>
</dbReference>
<keyword evidence="3" id="KW-0813">Transport</keyword>
<feature type="transmembrane region" description="Helical" evidence="8">
    <location>
        <begin position="489"/>
        <end position="507"/>
    </location>
</feature>
<dbReference type="SUPFAM" id="SSF103473">
    <property type="entry name" value="MFS general substrate transporter"/>
    <property type="match status" value="1"/>
</dbReference>
<feature type="transmembrane region" description="Helical" evidence="8">
    <location>
        <begin position="136"/>
        <end position="157"/>
    </location>
</feature>
<feature type="transmembrane region" description="Helical" evidence="8">
    <location>
        <begin position="307"/>
        <end position="324"/>
    </location>
</feature>
<dbReference type="GO" id="GO:0022857">
    <property type="term" value="F:transmembrane transporter activity"/>
    <property type="evidence" value="ECO:0007669"/>
    <property type="project" value="InterPro"/>
</dbReference>
<dbReference type="PANTHER" id="PTHR42718">
    <property type="entry name" value="MAJOR FACILITATOR SUPERFAMILY MULTIDRUG TRANSPORTER MFSC"/>
    <property type="match status" value="1"/>
</dbReference>
<dbReference type="InterPro" id="IPR011701">
    <property type="entry name" value="MFS"/>
</dbReference>
<feature type="transmembrane region" description="Helical" evidence="8">
    <location>
        <begin position="202"/>
        <end position="222"/>
    </location>
</feature>
<feature type="transmembrane region" description="Helical" evidence="8">
    <location>
        <begin position="234"/>
        <end position="254"/>
    </location>
</feature>
<dbReference type="Pfam" id="PF07690">
    <property type="entry name" value="MFS_1"/>
    <property type="match status" value="1"/>
</dbReference>
<dbReference type="Proteomes" id="UP000238390">
    <property type="component" value="Chromosome"/>
</dbReference>
<dbReference type="PROSITE" id="PS50850">
    <property type="entry name" value="MFS"/>
    <property type="match status" value="1"/>
</dbReference>
<evidence type="ECO:0000256" key="3">
    <source>
        <dbReference type="ARBA" id="ARBA00022448"/>
    </source>
</evidence>
<comment type="similarity">
    <text evidence="2">Belongs to the major facilitator superfamily. EmrB family.</text>
</comment>
<keyword evidence="6 8" id="KW-1133">Transmembrane helix</keyword>
<dbReference type="GO" id="GO:0005886">
    <property type="term" value="C:plasma membrane"/>
    <property type="evidence" value="ECO:0007669"/>
    <property type="project" value="UniProtKB-SubCell"/>
</dbReference>
<organism evidence="10 11">
    <name type="scientific">Pseudomonas paraeruginosa</name>
    <dbReference type="NCBI Taxonomy" id="2994495"/>
    <lineage>
        <taxon>Bacteria</taxon>
        <taxon>Pseudomonadati</taxon>
        <taxon>Pseudomonadota</taxon>
        <taxon>Gammaproteobacteria</taxon>
        <taxon>Pseudomonadales</taxon>
        <taxon>Pseudomonadaceae</taxon>
        <taxon>Pseudomonas</taxon>
    </lineage>
</organism>
<keyword evidence="7 8" id="KW-0472">Membrane</keyword>
<evidence type="ECO:0000256" key="5">
    <source>
        <dbReference type="ARBA" id="ARBA00022692"/>
    </source>
</evidence>
<reference evidence="10 11" key="1">
    <citation type="submission" date="2018-02" db="EMBL/GenBank/DDBJ databases">
        <title>FDA/CDC Antimicrobial Resistant Isolate Bank Genome Sequencing.</title>
        <authorList>
            <person name="Benahmed F.H."/>
            <person name="Lutgring J.D."/>
            <person name="Yoo B."/>
            <person name="Machado M."/>
            <person name="Brown A."/>
            <person name="McAllister G."/>
            <person name="Perry A."/>
            <person name="Halpin A.L."/>
            <person name="Vavikolanu K."/>
            <person name="Ott S."/>
            <person name="Zhao X."/>
            <person name="Tallon L.J."/>
            <person name="Sadzewicz L."/>
            <person name="Aluvathingal J."/>
            <person name="Nadendla S."/>
            <person name="Voskania-kordi A."/>
            <person name="Simonyan V."/>
            <person name="Patel J."/>
            <person name="Shawar R.M."/>
        </authorList>
    </citation>
    <scope>NUCLEOTIDE SEQUENCE [LARGE SCALE GENOMIC DNA]</scope>
    <source>
        <strain evidence="10 11">AR_0356</strain>
    </source>
</reference>
<dbReference type="AlphaFoldDB" id="A0A2R3IXF0"/>
<sequence>MANEQEKTSLKAWVAVIGGLFGCFMAGMNVHVTSAALPEIEGSLGATFEEGSWISTAYLVAEIVMIPLTAWLVEVFSLRRVMLVGSSVFLVASVACSFSPNLTSMIMIRVVQGAAGAVLIPLSFQLIITELPASRVAMGMALFSLSNSVAQAAGPSIGGWLTDVYSWRWIFYLQLIPGVLLIAAIAWAISPQAMQLQRLRQGDWLGIASMIVGLGAIQIVLEEGGRKDWFGSDFIVWTLVLGVAALLLFIYTQLFGRRSFINLRLLAGYNFGVASAAMFIFGGATFGLVFLVPNYLSQLHGYNAREIGVSLIAYGLVQLLLAPVMPRLMRWLPAKLMVATGFAIMAAGCYIGAYLDADSAANVIIPSTVVRGIGQPFIMVALSVLAVSGLSKSEAGSASALFSMLRNLGGAVGTAVLTQVVSQRERFHSVRIGEQVNAFSPGLQERLQADLGQGSGFAINEWLPAQAETLARLGAHIRHESFLMAYGDAFYLSFIALLVCAAAALALRSGKSAG</sequence>
<feature type="transmembrane region" description="Helical" evidence="8">
    <location>
        <begin position="12"/>
        <end position="32"/>
    </location>
</feature>
<feature type="transmembrane region" description="Helical" evidence="8">
    <location>
        <begin position="336"/>
        <end position="353"/>
    </location>
</feature>
<evidence type="ECO:0000256" key="4">
    <source>
        <dbReference type="ARBA" id="ARBA00022475"/>
    </source>
</evidence>
<evidence type="ECO:0000256" key="2">
    <source>
        <dbReference type="ARBA" id="ARBA00008537"/>
    </source>
</evidence>
<evidence type="ECO:0000256" key="8">
    <source>
        <dbReference type="SAM" id="Phobius"/>
    </source>
</evidence>
<feature type="transmembrane region" description="Helical" evidence="8">
    <location>
        <begin position="169"/>
        <end position="190"/>
    </location>
</feature>
<evidence type="ECO:0000256" key="1">
    <source>
        <dbReference type="ARBA" id="ARBA00004651"/>
    </source>
</evidence>
<dbReference type="EMBL" id="CP027169">
    <property type="protein sequence ID" value="AVK06297.1"/>
    <property type="molecule type" value="Genomic_DNA"/>
</dbReference>
<evidence type="ECO:0000313" key="11">
    <source>
        <dbReference type="Proteomes" id="UP000238390"/>
    </source>
</evidence>
<feature type="transmembrane region" description="Helical" evidence="8">
    <location>
        <begin position="106"/>
        <end position="124"/>
    </location>
</feature>
<dbReference type="Gene3D" id="1.20.1720.10">
    <property type="entry name" value="Multidrug resistance protein D"/>
    <property type="match status" value="1"/>
</dbReference>
<evidence type="ECO:0000256" key="7">
    <source>
        <dbReference type="ARBA" id="ARBA00023136"/>
    </source>
</evidence>
<dbReference type="InterPro" id="IPR004638">
    <property type="entry name" value="EmrB-like"/>
</dbReference>
<dbReference type="InterPro" id="IPR020846">
    <property type="entry name" value="MFS_dom"/>
</dbReference>
<dbReference type="NCBIfam" id="TIGR00711">
    <property type="entry name" value="efflux_EmrB"/>
    <property type="match status" value="1"/>
</dbReference>
<evidence type="ECO:0000259" key="9">
    <source>
        <dbReference type="PROSITE" id="PS50850"/>
    </source>
</evidence>
<dbReference type="CDD" id="cd17503">
    <property type="entry name" value="MFS_LmrB_MDR_like"/>
    <property type="match status" value="1"/>
</dbReference>